<dbReference type="EMBL" id="WJKJ01000057">
    <property type="protein sequence ID" value="MBD3363940.1"/>
    <property type="molecule type" value="Genomic_DNA"/>
</dbReference>
<evidence type="ECO:0000313" key="2">
    <source>
        <dbReference type="Proteomes" id="UP000630660"/>
    </source>
</evidence>
<organism evidence="1 2">
    <name type="scientific">candidate division WOR-3 bacterium</name>
    <dbReference type="NCBI Taxonomy" id="2052148"/>
    <lineage>
        <taxon>Bacteria</taxon>
        <taxon>Bacteria division WOR-3</taxon>
    </lineage>
</organism>
<dbReference type="AlphaFoldDB" id="A0A9D5K987"/>
<evidence type="ECO:0008006" key="3">
    <source>
        <dbReference type="Google" id="ProtNLM"/>
    </source>
</evidence>
<protein>
    <recommendedName>
        <fullName evidence="3">Lipoprotein</fullName>
    </recommendedName>
</protein>
<proteinExistence type="predicted"/>
<dbReference type="PROSITE" id="PS51257">
    <property type="entry name" value="PROKAR_LIPOPROTEIN"/>
    <property type="match status" value="1"/>
</dbReference>
<feature type="non-terminal residue" evidence="1">
    <location>
        <position position="82"/>
    </location>
</feature>
<name>A0A9D5K987_UNCW3</name>
<comment type="caution">
    <text evidence="1">The sequence shown here is derived from an EMBL/GenBank/DDBJ whole genome shotgun (WGS) entry which is preliminary data.</text>
</comment>
<accession>A0A9D5K987</accession>
<reference evidence="1" key="1">
    <citation type="submission" date="2019-11" db="EMBL/GenBank/DDBJ databases">
        <title>Microbial mats filling the niche in hypersaline microbial mats.</title>
        <authorList>
            <person name="Wong H.L."/>
            <person name="Macleod F.I."/>
            <person name="White R.A. III"/>
            <person name="Burns B.P."/>
        </authorList>
    </citation>
    <scope>NUCLEOTIDE SEQUENCE</scope>
    <source>
        <strain evidence="1">Bin_327</strain>
    </source>
</reference>
<dbReference type="Proteomes" id="UP000630660">
    <property type="component" value="Unassembled WGS sequence"/>
</dbReference>
<sequence length="82" mass="9062">MNRKLIALLTALVLMAGCKSFKEGFEDGYYGESGRETKTTRKASQSFAGTYHIEGEGASYTGTLEIKKIKGVKDKAYSLEWT</sequence>
<evidence type="ECO:0000313" key="1">
    <source>
        <dbReference type="EMBL" id="MBD3363940.1"/>
    </source>
</evidence>
<gene>
    <name evidence="1" type="ORF">GF359_01865</name>
</gene>